<comment type="caution">
    <text evidence="1">The sequence shown here is derived from an EMBL/GenBank/DDBJ whole genome shotgun (WGS) entry which is preliminary data.</text>
</comment>
<gene>
    <name evidence="1" type="ORF">GCM10023214_14080</name>
</gene>
<protein>
    <submittedName>
        <fullName evidence="1">Uncharacterized protein</fullName>
    </submittedName>
</protein>
<evidence type="ECO:0000313" key="1">
    <source>
        <dbReference type="EMBL" id="GAA5156486.1"/>
    </source>
</evidence>
<dbReference type="Gene3D" id="3.40.190.10">
    <property type="entry name" value="Periplasmic binding protein-like II"/>
    <property type="match status" value="2"/>
</dbReference>
<dbReference type="RefSeq" id="WP_346052883.1">
    <property type="nucleotide sequence ID" value="NZ_BAABIB010000036.1"/>
</dbReference>
<keyword evidence="2" id="KW-1185">Reference proteome</keyword>
<reference evidence="2" key="1">
    <citation type="journal article" date="2019" name="Int. J. Syst. Evol. Microbiol.">
        <title>The Global Catalogue of Microorganisms (GCM) 10K type strain sequencing project: providing services to taxonomists for standard genome sequencing and annotation.</title>
        <authorList>
            <consortium name="The Broad Institute Genomics Platform"/>
            <consortium name="The Broad Institute Genome Sequencing Center for Infectious Disease"/>
            <person name="Wu L."/>
            <person name="Ma J."/>
        </authorList>
    </citation>
    <scope>NUCLEOTIDE SEQUENCE [LARGE SCALE GENOMIC DNA]</scope>
    <source>
        <strain evidence="2">JCM 18054</strain>
    </source>
</reference>
<dbReference type="EMBL" id="BAABIB010000036">
    <property type="protein sequence ID" value="GAA5156486.1"/>
    <property type="molecule type" value="Genomic_DNA"/>
</dbReference>
<sequence>MTTNQDAPVIDREISLIFQGDWGQANLHRICGWLAQELGDRCPPGSRFGIWSGRGGADAVHAVLAHDVDAALLTPVAAAAGLPAGTGPLAVADAGRLRALGTLPQRDRLVTCVDASLGVSRMSELAELLPELRVATSPDDGVNLIGAAAHRQLEAIGVSAARLDEAGGGFVYSERPFPAIAAFRDGTANVLIHEAIMTPAWQRVTERKEVTYLDVDPAVTEAFARWHWPTATVPSGYLPGLAHDLTALEFSDFLLVCREDLPDDIAALIAWCLVCTRQALEVQYRHLPADRSPVTYPLDPRAIATAPIPLHPAAEKTYSALGDGADASGALMWA</sequence>
<accession>A0ABP9Q4P0</accession>
<dbReference type="Proteomes" id="UP001500192">
    <property type="component" value="Unassembled WGS sequence"/>
</dbReference>
<name>A0ABP9Q4P0_9PSEU</name>
<evidence type="ECO:0000313" key="2">
    <source>
        <dbReference type="Proteomes" id="UP001500192"/>
    </source>
</evidence>
<dbReference type="SUPFAM" id="SSF53850">
    <property type="entry name" value="Periplasmic binding protein-like II"/>
    <property type="match status" value="1"/>
</dbReference>
<organism evidence="1 2">
    <name type="scientific">Amycolatopsis dongchuanensis</name>
    <dbReference type="NCBI Taxonomy" id="1070866"/>
    <lineage>
        <taxon>Bacteria</taxon>
        <taxon>Bacillati</taxon>
        <taxon>Actinomycetota</taxon>
        <taxon>Actinomycetes</taxon>
        <taxon>Pseudonocardiales</taxon>
        <taxon>Pseudonocardiaceae</taxon>
        <taxon>Amycolatopsis</taxon>
    </lineage>
</organism>
<proteinExistence type="predicted"/>